<dbReference type="EMBL" id="FPBP01000009">
    <property type="protein sequence ID" value="SFU80136.1"/>
    <property type="molecule type" value="Genomic_DNA"/>
</dbReference>
<sequence>MSDERRALLPPNGTPLERAAAEALAEIQRVPVPLRQLWHPATCPARLLPYLAWAFSVDRWDPAWSEGAKREVIATAFFVHRKKGTISALRRVVEPLGYLFEVTEWWQTEPQGDPGTFALRIGVLDTGITDAMYQELERLVDDAKPLTRHITGLDLAGESQGIVYLGSAMYDGDVTAVYPFIAAETQVTGRCYVGMATDSVDIATVYPQTP</sequence>
<dbReference type="Pfam" id="PF09684">
    <property type="entry name" value="Tail_P2_I"/>
    <property type="match status" value="1"/>
</dbReference>
<dbReference type="InterPro" id="IPR006521">
    <property type="entry name" value="Tail_protein_I"/>
</dbReference>
<name>A0A1I7J4L5_9GAMM</name>
<evidence type="ECO:0000313" key="2">
    <source>
        <dbReference type="Proteomes" id="UP000198693"/>
    </source>
</evidence>
<gene>
    <name evidence="1" type="ORF">SAMN04487955_10959</name>
</gene>
<keyword evidence="2" id="KW-1185">Reference proteome</keyword>
<proteinExistence type="predicted"/>
<reference evidence="2" key="1">
    <citation type="submission" date="2016-10" db="EMBL/GenBank/DDBJ databases">
        <authorList>
            <person name="Varghese N."/>
            <person name="Submissions S."/>
        </authorList>
    </citation>
    <scope>NUCLEOTIDE SEQUENCE [LARGE SCALE GENOMIC DNA]</scope>
    <source>
        <strain evidence="2">CGMCC 1.6981</strain>
    </source>
</reference>
<evidence type="ECO:0000313" key="1">
    <source>
        <dbReference type="EMBL" id="SFU80136.1"/>
    </source>
</evidence>
<accession>A0A1I7J4L5</accession>
<dbReference type="RefSeq" id="WP_089796412.1">
    <property type="nucleotide sequence ID" value="NZ_FPBP01000009.1"/>
</dbReference>
<protein>
    <submittedName>
        <fullName evidence="1">Phage tail protein, P2 protein I family</fullName>
    </submittedName>
</protein>
<dbReference type="NCBIfam" id="TIGR01634">
    <property type="entry name" value="tail_P2_I"/>
    <property type="match status" value="1"/>
</dbReference>
<dbReference type="STRING" id="463301.SAMN04487955_10959"/>
<dbReference type="AlphaFoldDB" id="A0A1I7J4L5"/>
<organism evidence="1 2">
    <name type="scientific">Halomonas korlensis</name>
    <dbReference type="NCBI Taxonomy" id="463301"/>
    <lineage>
        <taxon>Bacteria</taxon>
        <taxon>Pseudomonadati</taxon>
        <taxon>Pseudomonadota</taxon>
        <taxon>Gammaproteobacteria</taxon>
        <taxon>Oceanospirillales</taxon>
        <taxon>Halomonadaceae</taxon>
        <taxon>Halomonas</taxon>
    </lineage>
</organism>
<dbReference type="Proteomes" id="UP000198693">
    <property type="component" value="Unassembled WGS sequence"/>
</dbReference>
<dbReference type="OrthoDB" id="90759at2"/>